<comment type="caution">
    <text evidence="2">The sequence shown here is derived from an EMBL/GenBank/DDBJ whole genome shotgun (WGS) entry which is preliminary data.</text>
</comment>
<evidence type="ECO:0000313" key="3">
    <source>
        <dbReference type="Proteomes" id="UP000606786"/>
    </source>
</evidence>
<feature type="compositionally biased region" description="Acidic residues" evidence="1">
    <location>
        <begin position="38"/>
        <end position="51"/>
    </location>
</feature>
<evidence type="ECO:0000256" key="1">
    <source>
        <dbReference type="SAM" id="MobiDB-lite"/>
    </source>
</evidence>
<dbReference type="AlphaFoldDB" id="A0A811V858"/>
<organism evidence="2 3">
    <name type="scientific">Ceratitis capitata</name>
    <name type="common">Mediterranean fruit fly</name>
    <name type="synonym">Tephritis capitata</name>
    <dbReference type="NCBI Taxonomy" id="7213"/>
    <lineage>
        <taxon>Eukaryota</taxon>
        <taxon>Metazoa</taxon>
        <taxon>Ecdysozoa</taxon>
        <taxon>Arthropoda</taxon>
        <taxon>Hexapoda</taxon>
        <taxon>Insecta</taxon>
        <taxon>Pterygota</taxon>
        <taxon>Neoptera</taxon>
        <taxon>Endopterygota</taxon>
        <taxon>Diptera</taxon>
        <taxon>Brachycera</taxon>
        <taxon>Muscomorpha</taxon>
        <taxon>Tephritoidea</taxon>
        <taxon>Tephritidae</taxon>
        <taxon>Ceratitis</taxon>
        <taxon>Ceratitis</taxon>
    </lineage>
</organism>
<dbReference type="EMBL" id="CAJHJT010000056">
    <property type="protein sequence ID" value="CAD7011520.1"/>
    <property type="molecule type" value="Genomic_DNA"/>
</dbReference>
<name>A0A811V858_CERCA</name>
<sequence>MESTSSIPARNKGGNVSPTIKENNLEESDKECNTDNEQYLDDEEDSEEEDLQSMHSFYSELHKL</sequence>
<dbReference type="Proteomes" id="UP000606786">
    <property type="component" value="Unassembled WGS sequence"/>
</dbReference>
<reference evidence="2" key="1">
    <citation type="submission" date="2020-11" db="EMBL/GenBank/DDBJ databases">
        <authorList>
            <person name="Whitehead M."/>
        </authorList>
    </citation>
    <scope>NUCLEOTIDE SEQUENCE</scope>
    <source>
        <strain evidence="2">EGII</strain>
    </source>
</reference>
<feature type="compositionally biased region" description="Polar residues" evidence="1">
    <location>
        <begin position="1"/>
        <end position="22"/>
    </location>
</feature>
<accession>A0A811V858</accession>
<gene>
    <name evidence="2" type="ORF">CCAP1982_LOCUS19609</name>
</gene>
<protein>
    <submittedName>
        <fullName evidence="2">(Mediterranean fruit fly) hypothetical protein</fullName>
    </submittedName>
</protein>
<feature type="region of interest" description="Disordered" evidence="1">
    <location>
        <begin position="1"/>
        <end position="64"/>
    </location>
</feature>
<keyword evidence="3" id="KW-1185">Reference proteome</keyword>
<proteinExistence type="predicted"/>
<evidence type="ECO:0000313" key="2">
    <source>
        <dbReference type="EMBL" id="CAD7011520.1"/>
    </source>
</evidence>